<sequence>MALHGFGLAVSHSPGVEQNKGKANNRDELKNLCEDIKEVEKGTLKEDTQLNLSTIHWASHPSEKLSKIELEAATSQHFLDSVRINEEGRIKVRLPFIENHSPLSTNYGLAMKRMNDTIKKLKSEGYYEAYRLVLNDWINEGIIEGVTEEFGDVLPLPAAPTCNKIRKFNTDTPSFRCFDACLTSYGSVAFLRVAFREGARLQLVSAKARVAAIKKPSKSLTIPRLELLAASISGRLYKSHGLEDVKLVYNRVRKIREWSGQEWCHVPGTINPADLVSQGSYPKIRWWEGPIWLKRSEKTWSQPEFTYNNEINKMRVLLLVQKEVFDDVFDKRLKTLLPFTDENGLMRINDFCYLIISPNHEHLAVFRLILDWHRDNSHTGVQMMTSILRCKRHNVKRSESVPTPLPEAQVRDAKIFEVTGVNLVYASVCLFMCAIYRAAHIELILSLSTDSFLKGLKQFVSRRDRPAIIYGDQGSNFIGFGNACKELHWSIIQQYSSARRIDWRFNPPASPWWGGWFERLIGVLKALLRPVLGRSLVTYKEMATILCDCESLINNHPITHLSQDSSDLALLTPCLFLQEVEKIGVSEISTLRERFRTEYLGQIKLFSTKGSPKELSVEKIVLIANYDSKRIDWPLARIIETIKGKDGYVRVVKLKTAAEELTRPVQRVYPLELETNSDGVSKAVGEGLRESVKEDVTLDSCPGTSDPDEDEEKPVKSSELHEKKTRSRRIVQEPKKYLQ</sequence>
<keyword evidence="4" id="KW-1185">Reference proteome</keyword>
<dbReference type="GO" id="GO:0003676">
    <property type="term" value="F:nucleic acid binding"/>
    <property type="evidence" value="ECO:0007669"/>
    <property type="project" value="InterPro"/>
</dbReference>
<accession>A0A8K0GCL1</accession>
<feature type="region of interest" description="Disordered" evidence="1">
    <location>
        <begin position="691"/>
        <end position="739"/>
    </location>
</feature>
<feature type="domain" description="Integrase catalytic" evidence="2">
    <location>
        <begin position="398"/>
        <end position="581"/>
    </location>
</feature>
<gene>
    <name evidence="3" type="ORF">ILUMI_12809</name>
</gene>
<dbReference type="Proteomes" id="UP000801492">
    <property type="component" value="Unassembled WGS sequence"/>
</dbReference>
<dbReference type="OrthoDB" id="5967017at2759"/>
<feature type="compositionally biased region" description="Basic and acidic residues" evidence="1">
    <location>
        <begin position="730"/>
        <end position="739"/>
    </location>
</feature>
<dbReference type="EMBL" id="VTPC01008030">
    <property type="protein sequence ID" value="KAF2893368.1"/>
    <property type="molecule type" value="Genomic_DNA"/>
</dbReference>
<evidence type="ECO:0000313" key="3">
    <source>
        <dbReference type="EMBL" id="KAF2893368.1"/>
    </source>
</evidence>
<evidence type="ECO:0000313" key="4">
    <source>
        <dbReference type="Proteomes" id="UP000801492"/>
    </source>
</evidence>
<dbReference type="Pfam" id="PF18701">
    <property type="entry name" value="DUF5641"/>
    <property type="match status" value="1"/>
</dbReference>
<dbReference type="PROSITE" id="PS50994">
    <property type="entry name" value="INTEGRASE"/>
    <property type="match status" value="1"/>
</dbReference>
<name>A0A8K0GCL1_IGNLU</name>
<dbReference type="GO" id="GO:0015074">
    <property type="term" value="P:DNA integration"/>
    <property type="evidence" value="ECO:0007669"/>
    <property type="project" value="InterPro"/>
</dbReference>
<reference evidence="3" key="1">
    <citation type="submission" date="2019-08" db="EMBL/GenBank/DDBJ databases">
        <title>The genome of the North American firefly Photinus pyralis.</title>
        <authorList>
            <consortium name="Photinus pyralis genome working group"/>
            <person name="Fallon T.R."/>
            <person name="Sander Lower S.E."/>
            <person name="Weng J.-K."/>
        </authorList>
    </citation>
    <scope>NUCLEOTIDE SEQUENCE</scope>
    <source>
        <strain evidence="3">TRF0915ILg1</strain>
        <tissue evidence="3">Whole body</tissue>
    </source>
</reference>
<feature type="compositionally biased region" description="Basic and acidic residues" evidence="1">
    <location>
        <begin position="713"/>
        <end position="722"/>
    </location>
</feature>
<dbReference type="Gene3D" id="3.30.420.10">
    <property type="entry name" value="Ribonuclease H-like superfamily/Ribonuclease H"/>
    <property type="match status" value="1"/>
</dbReference>
<organism evidence="3 4">
    <name type="scientific">Ignelater luminosus</name>
    <name type="common">Cucubano</name>
    <name type="synonym">Pyrophorus luminosus</name>
    <dbReference type="NCBI Taxonomy" id="2038154"/>
    <lineage>
        <taxon>Eukaryota</taxon>
        <taxon>Metazoa</taxon>
        <taxon>Ecdysozoa</taxon>
        <taxon>Arthropoda</taxon>
        <taxon>Hexapoda</taxon>
        <taxon>Insecta</taxon>
        <taxon>Pterygota</taxon>
        <taxon>Neoptera</taxon>
        <taxon>Endopterygota</taxon>
        <taxon>Coleoptera</taxon>
        <taxon>Polyphaga</taxon>
        <taxon>Elateriformia</taxon>
        <taxon>Elateroidea</taxon>
        <taxon>Elateridae</taxon>
        <taxon>Agrypninae</taxon>
        <taxon>Pyrophorini</taxon>
        <taxon>Ignelater</taxon>
    </lineage>
</organism>
<dbReference type="PANTHER" id="PTHR47331">
    <property type="entry name" value="PHD-TYPE DOMAIN-CONTAINING PROTEIN"/>
    <property type="match status" value="1"/>
</dbReference>
<comment type="caution">
    <text evidence="3">The sequence shown here is derived from an EMBL/GenBank/DDBJ whole genome shotgun (WGS) entry which is preliminary data.</text>
</comment>
<evidence type="ECO:0000259" key="2">
    <source>
        <dbReference type="PROSITE" id="PS50994"/>
    </source>
</evidence>
<dbReference type="InterPro" id="IPR036397">
    <property type="entry name" value="RNaseH_sf"/>
</dbReference>
<dbReference type="AlphaFoldDB" id="A0A8K0GCL1"/>
<dbReference type="InterPro" id="IPR012337">
    <property type="entry name" value="RNaseH-like_sf"/>
</dbReference>
<dbReference type="Pfam" id="PF05380">
    <property type="entry name" value="Peptidase_A17"/>
    <property type="match status" value="1"/>
</dbReference>
<dbReference type="PANTHER" id="PTHR47331:SF2">
    <property type="match status" value="1"/>
</dbReference>
<dbReference type="InterPro" id="IPR040676">
    <property type="entry name" value="DUF5641"/>
</dbReference>
<protein>
    <recommendedName>
        <fullName evidence="2">Integrase catalytic domain-containing protein</fullName>
    </recommendedName>
</protein>
<evidence type="ECO:0000256" key="1">
    <source>
        <dbReference type="SAM" id="MobiDB-lite"/>
    </source>
</evidence>
<proteinExistence type="predicted"/>
<dbReference type="SUPFAM" id="SSF53098">
    <property type="entry name" value="Ribonuclease H-like"/>
    <property type="match status" value="1"/>
</dbReference>
<dbReference type="InterPro" id="IPR008042">
    <property type="entry name" value="Retrotrans_Pao"/>
</dbReference>
<dbReference type="InterPro" id="IPR001584">
    <property type="entry name" value="Integrase_cat-core"/>
</dbReference>